<dbReference type="EMBL" id="JARKIF010000054">
    <property type="protein sequence ID" value="KAJ7606838.1"/>
    <property type="molecule type" value="Genomic_DNA"/>
</dbReference>
<organism evidence="1 2">
    <name type="scientific">Roridomyces roridus</name>
    <dbReference type="NCBI Taxonomy" id="1738132"/>
    <lineage>
        <taxon>Eukaryota</taxon>
        <taxon>Fungi</taxon>
        <taxon>Dikarya</taxon>
        <taxon>Basidiomycota</taxon>
        <taxon>Agaricomycotina</taxon>
        <taxon>Agaricomycetes</taxon>
        <taxon>Agaricomycetidae</taxon>
        <taxon>Agaricales</taxon>
        <taxon>Marasmiineae</taxon>
        <taxon>Mycenaceae</taxon>
        <taxon>Roridomyces</taxon>
    </lineage>
</organism>
<sequence>MSHRVEESTNYSLLSQIPYFLDSHHRDPRTQEISGILLNALLLEFDEVAATGREAFVHLISLSERVAWADVRLFSQRGKFIDTLNPLFDAYTTFVDAATEAHAACAEYLFLRQKMCREGWNAISPRQIREVLGAFSRCVQLMSHRAAEIETQWETTTDALRVAVSSYCIHPSLVSIINWVDSRNVIRVDLPSLLDALPETIQKSRDGLEKHLSAYKELEDALIEGEEWRRAGSESPVSKSDIGVIFFALIHLDTAVIRYRACLLIANRWTVDRPLMDTRSISSTPLRKLIRTTELDFLVKYCGMSNPAWLSDYRFDVLTKDQKCPTRSRVVSSGFKHARRPLWRRRSGGRQEGY</sequence>
<dbReference type="AlphaFoldDB" id="A0AAD7B0W6"/>
<reference evidence="1" key="1">
    <citation type="submission" date="2023-03" db="EMBL/GenBank/DDBJ databases">
        <title>Massive genome expansion in bonnet fungi (Mycena s.s.) driven by repeated elements and novel gene families across ecological guilds.</title>
        <authorList>
            <consortium name="Lawrence Berkeley National Laboratory"/>
            <person name="Harder C.B."/>
            <person name="Miyauchi S."/>
            <person name="Viragh M."/>
            <person name="Kuo A."/>
            <person name="Thoen E."/>
            <person name="Andreopoulos B."/>
            <person name="Lu D."/>
            <person name="Skrede I."/>
            <person name="Drula E."/>
            <person name="Henrissat B."/>
            <person name="Morin E."/>
            <person name="Kohler A."/>
            <person name="Barry K."/>
            <person name="LaButti K."/>
            <person name="Morin E."/>
            <person name="Salamov A."/>
            <person name="Lipzen A."/>
            <person name="Mereny Z."/>
            <person name="Hegedus B."/>
            <person name="Baldrian P."/>
            <person name="Stursova M."/>
            <person name="Weitz H."/>
            <person name="Taylor A."/>
            <person name="Grigoriev I.V."/>
            <person name="Nagy L.G."/>
            <person name="Martin F."/>
            <person name="Kauserud H."/>
        </authorList>
    </citation>
    <scope>NUCLEOTIDE SEQUENCE</scope>
    <source>
        <strain evidence="1">9284</strain>
    </source>
</reference>
<dbReference type="Proteomes" id="UP001221142">
    <property type="component" value="Unassembled WGS sequence"/>
</dbReference>
<gene>
    <name evidence="1" type="ORF">FB45DRAFT_949257</name>
</gene>
<keyword evidence="2" id="KW-1185">Reference proteome</keyword>
<accession>A0AAD7B0W6</accession>
<evidence type="ECO:0000313" key="1">
    <source>
        <dbReference type="EMBL" id="KAJ7606838.1"/>
    </source>
</evidence>
<name>A0AAD7B0W6_9AGAR</name>
<comment type="caution">
    <text evidence="1">The sequence shown here is derived from an EMBL/GenBank/DDBJ whole genome shotgun (WGS) entry which is preliminary data.</text>
</comment>
<protein>
    <submittedName>
        <fullName evidence="1">Uncharacterized protein</fullName>
    </submittedName>
</protein>
<proteinExistence type="predicted"/>
<evidence type="ECO:0000313" key="2">
    <source>
        <dbReference type="Proteomes" id="UP001221142"/>
    </source>
</evidence>